<proteinExistence type="inferred from homology"/>
<dbReference type="InterPro" id="IPR000924">
    <property type="entry name" value="Glu/Gln-tRNA-synth"/>
</dbReference>
<dbReference type="EC" id="6.1.1.-" evidence="9"/>
<keyword evidence="10" id="KW-1185">Reference proteome</keyword>
<dbReference type="InterPro" id="IPR008925">
    <property type="entry name" value="aa_tRNA-synth_I_cd-bd_sf"/>
</dbReference>
<sequence length="414" mass="46121">MYRFALSPTEDMHLGNLRVALLNYLCAKKDGARFHVRIMDNNKARNGDGKDQEMLNTLAVFGIAYDVLHYQSEALKFHHQCAASLLSNGKAFSCFCTSQTLKTKEKIAKSNGEAYLYDGTCETLSNEEVLNNEGPFTVRIKASTQNPERFVLLHHDKSPTEDFACAVDDMLQGVGVVLDDEECVARASKHEYIRHSLGFNETLRTVALPVLLNTKGEKMGAQDDGWRVDWLLEQGFLPQAISNYLLLLSTNAPCELFTAEEALAWLDASKGFAPSAPFDIRTLRHLNREHLLRMEDAKLAALLDFSGADFGKLAKIYAKEAPTLKELKPKLHAIFSPKVPPKGAEEAFKTLQNALLQAPHCQTLEVLRAHLELTCKGESSLELLYVLLTGSSHGPALEELYPLITPYLKEIVRS</sequence>
<evidence type="ECO:0000313" key="9">
    <source>
        <dbReference type="EMBL" id="MBN2964725.1"/>
    </source>
</evidence>
<evidence type="ECO:0000256" key="1">
    <source>
        <dbReference type="ARBA" id="ARBA00007894"/>
    </source>
</evidence>
<comment type="similarity">
    <text evidence="1">Belongs to the class-I aminoacyl-tRNA synthetase family. Glutamate--tRNA ligase type 1 subfamily.</text>
</comment>
<dbReference type="RefSeq" id="WP_205459276.1">
    <property type="nucleotide sequence ID" value="NZ_JAFHKK010000016.1"/>
</dbReference>
<evidence type="ECO:0000256" key="2">
    <source>
        <dbReference type="ARBA" id="ARBA00022598"/>
    </source>
</evidence>
<dbReference type="SUPFAM" id="SSF48163">
    <property type="entry name" value="An anticodon-binding domain of class I aminoacyl-tRNA synthetases"/>
    <property type="match status" value="1"/>
</dbReference>
<feature type="domain" description="Glutamyl/glutaminyl-tRNA synthetase class Ib catalytic" evidence="8">
    <location>
        <begin position="3"/>
        <end position="263"/>
    </location>
</feature>
<evidence type="ECO:0000313" key="10">
    <source>
        <dbReference type="Proteomes" id="UP000703590"/>
    </source>
</evidence>
<reference evidence="9 10" key="1">
    <citation type="submission" date="2021-02" db="EMBL/GenBank/DDBJ databases">
        <title>Sulfurospirillum tamanensis sp. nov.</title>
        <authorList>
            <person name="Frolova A."/>
            <person name="Merkel A."/>
            <person name="Slobodkin A."/>
        </authorList>
    </citation>
    <scope>NUCLEOTIDE SEQUENCE [LARGE SCALE GENOMIC DNA]</scope>
    <source>
        <strain evidence="9 10">T05b</strain>
    </source>
</reference>
<dbReference type="PRINTS" id="PR00987">
    <property type="entry name" value="TRNASYNTHGLU"/>
</dbReference>
<evidence type="ECO:0000256" key="3">
    <source>
        <dbReference type="ARBA" id="ARBA00022741"/>
    </source>
</evidence>
<keyword evidence="6 7" id="KW-0030">Aminoacyl-tRNA synthetase</keyword>
<dbReference type="InterPro" id="IPR020058">
    <property type="entry name" value="Glu/Gln-tRNA-synth_Ib_cat-dom"/>
</dbReference>
<dbReference type="GO" id="GO:0016874">
    <property type="term" value="F:ligase activity"/>
    <property type="evidence" value="ECO:0007669"/>
    <property type="project" value="UniProtKB-KW"/>
</dbReference>
<dbReference type="Proteomes" id="UP000703590">
    <property type="component" value="Unassembled WGS sequence"/>
</dbReference>
<evidence type="ECO:0000256" key="5">
    <source>
        <dbReference type="ARBA" id="ARBA00022917"/>
    </source>
</evidence>
<dbReference type="InterPro" id="IPR014729">
    <property type="entry name" value="Rossmann-like_a/b/a_fold"/>
</dbReference>
<protein>
    <submittedName>
        <fullName evidence="9">Glutamate--tRNA ligase</fullName>
        <ecNumber evidence="9">6.1.1.-</ecNumber>
    </submittedName>
</protein>
<accession>A0ABS2WT77</accession>
<reference evidence="10" key="2">
    <citation type="submission" date="2021-02" db="EMBL/GenBank/DDBJ databases">
        <title>Sulfurospirillum tamanensis sp. nov.</title>
        <authorList>
            <person name="Merkel A.Y."/>
        </authorList>
    </citation>
    <scope>NUCLEOTIDE SEQUENCE [LARGE SCALE GENOMIC DNA]</scope>
    <source>
        <strain evidence="10">T05b</strain>
    </source>
</reference>
<evidence type="ECO:0000256" key="4">
    <source>
        <dbReference type="ARBA" id="ARBA00022840"/>
    </source>
</evidence>
<dbReference type="PANTHER" id="PTHR43311">
    <property type="entry name" value="GLUTAMATE--TRNA LIGASE"/>
    <property type="match status" value="1"/>
</dbReference>
<reference evidence="9 10" key="3">
    <citation type="submission" date="2021-02" db="EMBL/GenBank/DDBJ databases">
        <authorList>
            <person name="Merkel A.Y."/>
        </authorList>
    </citation>
    <scope>NUCLEOTIDE SEQUENCE [LARGE SCALE GENOMIC DNA]</scope>
    <source>
        <strain evidence="9 10">T05b</strain>
    </source>
</reference>
<keyword evidence="4 7" id="KW-0067">ATP-binding</keyword>
<dbReference type="Pfam" id="PF00749">
    <property type="entry name" value="tRNA-synt_1c"/>
    <property type="match status" value="1"/>
</dbReference>
<dbReference type="PANTHER" id="PTHR43311:SF2">
    <property type="entry name" value="GLUTAMATE--TRNA LIGASE, MITOCHONDRIAL-RELATED"/>
    <property type="match status" value="1"/>
</dbReference>
<evidence type="ECO:0000256" key="6">
    <source>
        <dbReference type="ARBA" id="ARBA00023146"/>
    </source>
</evidence>
<dbReference type="InterPro" id="IPR049940">
    <property type="entry name" value="GluQ/Sye"/>
</dbReference>
<keyword evidence="2 7" id="KW-0436">Ligase</keyword>
<evidence type="ECO:0000259" key="8">
    <source>
        <dbReference type="Pfam" id="PF00749"/>
    </source>
</evidence>
<dbReference type="EMBL" id="JAFHKK010000016">
    <property type="protein sequence ID" value="MBN2964725.1"/>
    <property type="molecule type" value="Genomic_DNA"/>
</dbReference>
<evidence type="ECO:0000256" key="7">
    <source>
        <dbReference type="RuleBase" id="RU363037"/>
    </source>
</evidence>
<comment type="caution">
    <text evidence="9">The sequence shown here is derived from an EMBL/GenBank/DDBJ whole genome shotgun (WGS) entry which is preliminary data.</text>
</comment>
<dbReference type="SUPFAM" id="SSF52374">
    <property type="entry name" value="Nucleotidylyl transferase"/>
    <property type="match status" value="1"/>
</dbReference>
<organism evidence="9 10">
    <name type="scientific">Sulfurospirillum tamanense</name>
    <dbReference type="NCBI Taxonomy" id="2813362"/>
    <lineage>
        <taxon>Bacteria</taxon>
        <taxon>Pseudomonadati</taxon>
        <taxon>Campylobacterota</taxon>
        <taxon>Epsilonproteobacteria</taxon>
        <taxon>Campylobacterales</taxon>
        <taxon>Sulfurospirillaceae</taxon>
        <taxon>Sulfurospirillum</taxon>
    </lineage>
</organism>
<dbReference type="Gene3D" id="3.40.50.620">
    <property type="entry name" value="HUPs"/>
    <property type="match status" value="1"/>
</dbReference>
<keyword evidence="5 7" id="KW-0648">Protein biosynthesis</keyword>
<gene>
    <name evidence="9" type="ORF">JWV37_08025</name>
</gene>
<name>A0ABS2WT77_9BACT</name>
<keyword evidence="3 7" id="KW-0547">Nucleotide-binding</keyword>